<sequence>MVSDSGNAEQKRKLELAFAGLVSIALIALTLTVTKLAPVHESAGEVAMAPEPIVVFPDFASISNIETKKQQFFDFLQDYVRHENGLVSDLRLQLLSYAEIVGSGITLTGHERDWVIDLAITYNVDTESTIDQALVNELLLRVDVIPVSLVLAQAANESAWGTSRFALEGNNIFGQWCFEEGCGIIPNRRVEGATHEVKSFDTIEAAIEGYFLNINTHHLYAGLRRERARLRRLGQRLDSIMLAQGLDRYSQRGETYIDEVQTLIQQNDLRRRDRRWMEN</sequence>
<protein>
    <recommendedName>
        <fullName evidence="2">Mannosyl-glycoprotein endo-beta-N-acetylglucosamidase-like domain-containing protein</fullName>
    </recommendedName>
</protein>
<evidence type="ECO:0000256" key="1">
    <source>
        <dbReference type="SAM" id="Phobius"/>
    </source>
</evidence>
<proteinExistence type="predicted"/>
<dbReference type="Gene3D" id="1.10.530.10">
    <property type="match status" value="1"/>
</dbReference>
<evidence type="ECO:0000259" key="2">
    <source>
        <dbReference type="SMART" id="SM00047"/>
    </source>
</evidence>
<comment type="caution">
    <text evidence="3">The sequence shown here is derived from an EMBL/GenBank/DDBJ whole genome shotgun (WGS) entry which is preliminary data.</text>
</comment>
<accession>A0A2A4WUB2</accession>
<keyword evidence="1" id="KW-0472">Membrane</keyword>
<feature type="transmembrane region" description="Helical" evidence="1">
    <location>
        <begin position="16"/>
        <end position="33"/>
    </location>
</feature>
<dbReference type="InterPro" id="IPR053195">
    <property type="entry name" value="Bax-like"/>
</dbReference>
<name>A0A2A4WUB2_9GAMM</name>
<organism evidence="3 4">
    <name type="scientific">SAR86 cluster bacterium</name>
    <dbReference type="NCBI Taxonomy" id="2030880"/>
    <lineage>
        <taxon>Bacteria</taxon>
        <taxon>Pseudomonadati</taxon>
        <taxon>Pseudomonadota</taxon>
        <taxon>Gammaproteobacteria</taxon>
        <taxon>SAR86 cluster</taxon>
    </lineage>
</organism>
<dbReference type="SMART" id="SM00047">
    <property type="entry name" value="LYZ2"/>
    <property type="match status" value="1"/>
</dbReference>
<dbReference type="Proteomes" id="UP000218767">
    <property type="component" value="Unassembled WGS sequence"/>
</dbReference>
<dbReference type="PANTHER" id="PTHR40572:SF1">
    <property type="entry name" value="PROTEIN BAX"/>
    <property type="match status" value="1"/>
</dbReference>
<dbReference type="Pfam" id="PF01832">
    <property type="entry name" value="Glucosaminidase"/>
    <property type="match status" value="1"/>
</dbReference>
<feature type="domain" description="Mannosyl-glycoprotein endo-beta-N-acetylglucosamidase-like" evidence="2">
    <location>
        <begin position="119"/>
        <end position="250"/>
    </location>
</feature>
<keyword evidence="1" id="KW-1133">Transmembrane helix</keyword>
<evidence type="ECO:0000313" key="4">
    <source>
        <dbReference type="Proteomes" id="UP000218767"/>
    </source>
</evidence>
<gene>
    <name evidence="3" type="ORF">COB20_15685</name>
</gene>
<evidence type="ECO:0000313" key="3">
    <source>
        <dbReference type="EMBL" id="PCI73903.1"/>
    </source>
</evidence>
<dbReference type="AlphaFoldDB" id="A0A2A4WUB2"/>
<dbReference type="InterPro" id="IPR002901">
    <property type="entry name" value="MGlyc_endo_b_GlcNAc-like_dom"/>
</dbReference>
<dbReference type="EMBL" id="NVUL01000111">
    <property type="protein sequence ID" value="PCI73903.1"/>
    <property type="molecule type" value="Genomic_DNA"/>
</dbReference>
<dbReference type="GO" id="GO:0004040">
    <property type="term" value="F:amidase activity"/>
    <property type="evidence" value="ECO:0007669"/>
    <property type="project" value="InterPro"/>
</dbReference>
<reference evidence="4" key="1">
    <citation type="submission" date="2017-08" db="EMBL/GenBank/DDBJ databases">
        <title>A dynamic microbial community with high functional redundancy inhabits the cold, oxic subseafloor aquifer.</title>
        <authorList>
            <person name="Tully B.J."/>
            <person name="Wheat C.G."/>
            <person name="Glazer B.T."/>
            <person name="Huber J.A."/>
        </authorList>
    </citation>
    <scope>NUCLEOTIDE SEQUENCE [LARGE SCALE GENOMIC DNA]</scope>
</reference>
<keyword evidence="1" id="KW-0812">Transmembrane</keyword>
<dbReference type="PANTHER" id="PTHR40572">
    <property type="entry name" value="PROTEIN BAX"/>
    <property type="match status" value="1"/>
</dbReference>